<geneLocation type="plasmid" evidence="1">
    <name>pAFAEC</name>
</geneLocation>
<gene>
    <name evidence="1" type="ORF">AFAEC_a0001</name>
</gene>
<protein>
    <submittedName>
        <fullName evidence="1">Uncharacterized protein</fullName>
    </submittedName>
</protein>
<reference evidence="1" key="1">
    <citation type="submission" date="2020-05" db="EMBL/GenBank/DDBJ databases">
        <title>Complete genome sequencing of Campylobacter and Arcobacter type strains.</title>
        <authorList>
            <person name="Miller W.G."/>
            <person name="Yee E."/>
        </authorList>
    </citation>
    <scope>NUCLEOTIDE SEQUENCE [LARGE SCALE GENOMIC DNA]</scope>
    <source>
        <strain evidence="1">CCUG 66484</strain>
        <plasmid evidence="1">pAFAEC</plasmid>
    </source>
</reference>
<dbReference type="KEGG" id="afc:AFAEC_a0001"/>
<organism evidence="1">
    <name type="scientific">Aliarcobacter faecis</name>
    <dbReference type="NCBI Taxonomy" id="1564138"/>
    <lineage>
        <taxon>Bacteria</taxon>
        <taxon>Pseudomonadati</taxon>
        <taxon>Campylobacterota</taxon>
        <taxon>Epsilonproteobacteria</taxon>
        <taxon>Campylobacterales</taxon>
        <taxon>Arcobacteraceae</taxon>
        <taxon>Aliarcobacter</taxon>
    </lineage>
</organism>
<dbReference type="RefSeq" id="WP_026806288.1">
    <property type="nucleotide sequence ID" value="NZ_CP053838.1"/>
</dbReference>
<sequence length="510" mass="60707">MKHLISLINNLLDTSHNIENNYIKNVVFDLIKIIHLVKTAKSNNLKRMLFESFCIKIKILTDKYNLRENIYFIELNKLRNIITHAVIHFEINENGIIIANNVMKNEIIHNKYIHDKDGVINYIQFTIYYILLLSREINPYIKDYKKDIIYPNMLDKETAIGLEVIKEYNLEINQLHDEYIKIIHKIHKSIEPNMIGLDKEYIEDNLKAEIWFKENNISNYAVDYMHTQISLGINLNTIDKDKSLLYLQDSLNIIEKIKKDYPFVTCYLLYIFNGLSSNYFLRKNGNKALEYAEKSINILESDFHTSISIYTKIIINLTFANALSINEPKREKIQLEKCIKLLIQAKENKIKNLEEYSFNIFTNYLKAANQSNFKINNEIIKYIDSFKEEKIKQENKKTIYNELFIYYAKNLDYNKAYQIVNSILKRKLFNNEHQEYYNYEKKILNLAIDKKLTIKYEKEILQLCIDNNVILKDQVNNLILEISNNKKLLDNHKNILKTKLINSKNIERYI</sequence>
<name>A0A6M8N7S9_9BACT</name>
<accession>A0A6M8N7S9</accession>
<keyword evidence="1" id="KW-0614">Plasmid</keyword>
<proteinExistence type="predicted"/>
<dbReference type="AlphaFoldDB" id="A0A6M8N7S9"/>
<evidence type="ECO:0000313" key="1">
    <source>
        <dbReference type="EMBL" id="QKF74448.1"/>
    </source>
</evidence>
<dbReference type="EMBL" id="CP053838">
    <property type="protein sequence ID" value="QKF74448.1"/>
    <property type="molecule type" value="Genomic_DNA"/>
</dbReference>